<feature type="region of interest" description="Disordered" evidence="11">
    <location>
        <begin position="962"/>
        <end position="983"/>
    </location>
</feature>
<feature type="region of interest" description="Disordered" evidence="11">
    <location>
        <begin position="506"/>
        <end position="529"/>
    </location>
</feature>
<dbReference type="PANTHER" id="PTHR14222:SF2">
    <property type="entry name" value="CONDENSIN COMPLEX SUBUNIT 1"/>
    <property type="match status" value="1"/>
</dbReference>
<feature type="domain" description="Condensin complex subunit 1 C-terminal" evidence="12">
    <location>
        <begin position="1087"/>
        <end position="1246"/>
    </location>
</feature>
<dbReference type="InterPro" id="IPR011989">
    <property type="entry name" value="ARM-like"/>
</dbReference>
<evidence type="ECO:0000256" key="9">
    <source>
        <dbReference type="ARBA" id="ARBA00023306"/>
    </source>
</evidence>
<dbReference type="GO" id="GO:0005634">
    <property type="term" value="C:nucleus"/>
    <property type="evidence" value="ECO:0007669"/>
    <property type="project" value="UniProtKB-SubCell"/>
</dbReference>
<evidence type="ECO:0000256" key="2">
    <source>
        <dbReference type="ARBA" id="ARBA00004286"/>
    </source>
</evidence>
<name>A0AAN9XZV3_9HEMI</name>
<evidence type="ECO:0000259" key="13">
    <source>
        <dbReference type="Pfam" id="PF12922"/>
    </source>
</evidence>
<dbReference type="EMBL" id="JBBCAQ010000036">
    <property type="protein sequence ID" value="KAK7576589.1"/>
    <property type="molecule type" value="Genomic_DNA"/>
</dbReference>
<gene>
    <name evidence="14" type="ORF">V9T40_012875</name>
</gene>
<dbReference type="Gene3D" id="1.25.10.10">
    <property type="entry name" value="Leucine-rich Repeat Variant"/>
    <property type="match status" value="1"/>
</dbReference>
<keyword evidence="8" id="KW-0539">Nucleus</keyword>
<evidence type="ECO:0000313" key="14">
    <source>
        <dbReference type="EMBL" id="KAK7576589.1"/>
    </source>
</evidence>
<evidence type="ECO:0000313" key="15">
    <source>
        <dbReference type="Proteomes" id="UP001367676"/>
    </source>
</evidence>
<dbReference type="GO" id="GO:0042393">
    <property type="term" value="F:histone binding"/>
    <property type="evidence" value="ECO:0007669"/>
    <property type="project" value="TreeGrafter"/>
</dbReference>
<dbReference type="InterPro" id="IPR016024">
    <property type="entry name" value="ARM-type_fold"/>
</dbReference>
<keyword evidence="5 10" id="KW-0132">Cell division</keyword>
<keyword evidence="7 10" id="KW-0226">DNA condensation</keyword>
<dbReference type="InterPro" id="IPR024324">
    <property type="entry name" value="Condensin_cplx_su1_N"/>
</dbReference>
<evidence type="ECO:0000256" key="10">
    <source>
        <dbReference type="PIRNR" id="PIRNR017127"/>
    </source>
</evidence>
<comment type="subcellular location">
    <subcellularLocation>
        <location evidence="2">Chromosome</location>
    </subcellularLocation>
    <subcellularLocation>
        <location evidence="1">Nucleus</location>
    </subcellularLocation>
</comment>
<dbReference type="InterPro" id="IPR032682">
    <property type="entry name" value="Cnd1_C"/>
</dbReference>
<dbReference type="Pfam" id="PF12717">
    <property type="entry name" value="Cnd1"/>
    <property type="match status" value="1"/>
</dbReference>
<dbReference type="GO" id="GO:0010032">
    <property type="term" value="P:meiotic chromosome condensation"/>
    <property type="evidence" value="ECO:0007669"/>
    <property type="project" value="TreeGrafter"/>
</dbReference>
<evidence type="ECO:0000256" key="11">
    <source>
        <dbReference type="SAM" id="MobiDB-lite"/>
    </source>
</evidence>
<evidence type="ECO:0000256" key="1">
    <source>
        <dbReference type="ARBA" id="ARBA00004123"/>
    </source>
</evidence>
<dbReference type="SUPFAM" id="SSF48371">
    <property type="entry name" value="ARM repeat"/>
    <property type="match status" value="1"/>
</dbReference>
<keyword evidence="4" id="KW-0158">Chromosome</keyword>
<dbReference type="PIRSF" id="PIRSF017127">
    <property type="entry name" value="Condensin_D2"/>
    <property type="match status" value="1"/>
</dbReference>
<comment type="similarity">
    <text evidence="3 10">Belongs to the CND1 (condensin subunit 1) family.</text>
</comment>
<dbReference type="GO" id="GO:0007076">
    <property type="term" value="P:mitotic chromosome condensation"/>
    <property type="evidence" value="ECO:0007669"/>
    <property type="project" value="InterPro"/>
</dbReference>
<dbReference type="InterPro" id="IPR026971">
    <property type="entry name" value="CND1/NCAPD3"/>
</dbReference>
<comment type="function">
    <text evidence="10">Regulatory subunit of the condensin complex, a complex required for conversion of interphase chromatin into mitotic-like condense chromosomes. The condensin complex probably introduces positive supercoils into relaxed DNA in the presence of type I topoisomerases and converts nicked DNA into positive knotted forms in the presence of type II topoisomerases.</text>
</comment>
<keyword evidence="6 10" id="KW-0498">Mitosis</keyword>
<protein>
    <recommendedName>
        <fullName evidence="10">Condensin complex subunit 1</fullName>
    </recommendedName>
</protein>
<feature type="region of interest" description="Disordered" evidence="11">
    <location>
        <begin position="1321"/>
        <end position="1341"/>
    </location>
</feature>
<proteinExistence type="inferred from homology"/>
<keyword evidence="9 10" id="KW-0131">Cell cycle</keyword>
<feature type="compositionally biased region" description="Acidic residues" evidence="11">
    <location>
        <begin position="510"/>
        <end position="528"/>
    </location>
</feature>
<evidence type="ECO:0000256" key="4">
    <source>
        <dbReference type="ARBA" id="ARBA00022454"/>
    </source>
</evidence>
<dbReference type="PANTHER" id="PTHR14222">
    <property type="entry name" value="CONDENSIN"/>
    <property type="match status" value="1"/>
</dbReference>
<keyword evidence="15" id="KW-1185">Reference proteome</keyword>
<dbReference type="GO" id="GO:0000779">
    <property type="term" value="C:condensed chromosome, centromeric region"/>
    <property type="evidence" value="ECO:0007669"/>
    <property type="project" value="TreeGrafter"/>
</dbReference>
<dbReference type="InterPro" id="IPR007673">
    <property type="entry name" value="Condensin_cplx_su1"/>
</dbReference>
<reference evidence="14 15" key="1">
    <citation type="submission" date="2024-03" db="EMBL/GenBank/DDBJ databases">
        <title>Adaptation during the transition from Ophiocordyceps entomopathogen to insect associate is accompanied by gene loss and intensified selection.</title>
        <authorList>
            <person name="Ward C.M."/>
            <person name="Onetto C.A."/>
            <person name="Borneman A.R."/>
        </authorList>
    </citation>
    <scope>NUCLEOTIDE SEQUENCE [LARGE SCALE GENOMIC DNA]</scope>
    <source>
        <strain evidence="14">AWRI1</strain>
        <tissue evidence="14">Single Adult Female</tissue>
    </source>
</reference>
<evidence type="ECO:0000256" key="8">
    <source>
        <dbReference type="ARBA" id="ARBA00023242"/>
    </source>
</evidence>
<dbReference type="GO" id="GO:0000796">
    <property type="term" value="C:condensin complex"/>
    <property type="evidence" value="ECO:0007669"/>
    <property type="project" value="TreeGrafter"/>
</dbReference>
<accession>A0AAN9XZV3</accession>
<evidence type="ECO:0000259" key="12">
    <source>
        <dbReference type="Pfam" id="PF12717"/>
    </source>
</evidence>
<evidence type="ECO:0000256" key="6">
    <source>
        <dbReference type="ARBA" id="ARBA00022776"/>
    </source>
</evidence>
<evidence type="ECO:0000256" key="3">
    <source>
        <dbReference type="ARBA" id="ARBA00009606"/>
    </source>
</evidence>
<dbReference type="Proteomes" id="UP001367676">
    <property type="component" value="Unassembled WGS sequence"/>
</dbReference>
<organism evidence="14 15">
    <name type="scientific">Parthenolecanium corni</name>
    <dbReference type="NCBI Taxonomy" id="536013"/>
    <lineage>
        <taxon>Eukaryota</taxon>
        <taxon>Metazoa</taxon>
        <taxon>Ecdysozoa</taxon>
        <taxon>Arthropoda</taxon>
        <taxon>Hexapoda</taxon>
        <taxon>Insecta</taxon>
        <taxon>Pterygota</taxon>
        <taxon>Neoptera</taxon>
        <taxon>Paraneoptera</taxon>
        <taxon>Hemiptera</taxon>
        <taxon>Sternorrhyncha</taxon>
        <taxon>Coccoidea</taxon>
        <taxon>Coccidae</taxon>
        <taxon>Parthenolecanium</taxon>
    </lineage>
</organism>
<dbReference type="GO" id="GO:0051301">
    <property type="term" value="P:cell division"/>
    <property type="evidence" value="ECO:0007669"/>
    <property type="project" value="UniProtKB-KW"/>
</dbReference>
<dbReference type="Pfam" id="PF12922">
    <property type="entry name" value="Cnd1_N"/>
    <property type="match status" value="1"/>
</dbReference>
<feature type="domain" description="Condensin complex subunit 1 N-terminal" evidence="13">
    <location>
        <begin position="83"/>
        <end position="242"/>
    </location>
</feature>
<comment type="caution">
    <text evidence="14">The sequence shown here is derived from an EMBL/GenBank/DDBJ whole genome shotgun (WGS) entry which is preliminary data.</text>
</comment>
<evidence type="ECO:0000256" key="7">
    <source>
        <dbReference type="ARBA" id="ARBA00023067"/>
    </source>
</evidence>
<sequence length="1341" mass="154299">MGGFNFEFIIPLNRDDLLSAQSADQYYVSEVYKGRDLEVKLKECETSIKEDGCDFILEHFPTLFSVLQNFNNFDFKVLQSFYSKMIVEGLTLVNNTLILLFEDEDIHSELRLKLLNVTKMSMYVTVEFLKSFQEKLDKTYSLVLDKKGKKNSKLEKLKEDHNWDWEENERSVLNLIYNIIKLPLNLLWDPPVVEKEFVRIIEDCCFSVLEKPSITSIKMKPTREIINEILGILITRYNNAISCKVKIVQMLKLNDHLASILAQAVVFFVEQYNCRSLIKELIIEIIETGSEMDSCARETSSSREFSSFIVEIATQKPELILPCINLLLHNLSCDPYFMRICVLTVMSEIVIHALHMNEESESDEDNLPEDRRKTRNSFLEHLLDHITDVNVYVRSRVLKLWQEMYRQRVVPKHYVLPLLDQAMQRLNDKSSFVIKYAIRLISTILENNLYGPVLDEECVKQNLKALKAKIIEAESASENPSVFKVWYCVRSDVSEFIEERCKGIEKIDESESESESDSEESSDEIENDDAGRAEMAKSFSAIRKYVIERNLELLYSSLVAFEEKYLKKARKFKNTLDLVQYYQWILGNMCKDDESVLLLFKIVMSNDLSEIKNAMNQTETLDKSDEDFGSDRSVLTYCEDFLKFVKAMQTASTLISKLMTGNSVVEILEAVRYFKVVQSFQLSGAGEGLRRMLLLFDSKDTLVKEAVNEAFVSLFIMPDEPDSSKKSLFTVEKLIALLKKVTLEQKKSMKNIIVHWVKSGMIGNDFLLILWDKYFKKSSNISNEDSRAAAVLIIMYASAKPEIIQSNIDRLLKFGLGQENRKDYTISLFTCEMFRVLYGLKNENGVLIKYPPDSELAQCLVRVLDEQFFNLDNNLYTAIAMEIIATIYQLSEYPDAICAGFIKNILQKIKNRADNANDSLKEEYLVRFLIIAGHVIFCEWQYLENDVLSELLRRNTKPKSGAIKLKEKSRKSNKKSSVSANASKKSIAENPVVENFDDDSMGVVSERIAESIRLVCENEILSEEMVLGKISSFIVKICQNLGKYKGTLVASAASIALSKMMMISSEFCNQYIQLFITILEKTEDSRVKMNLILAFGDLTFRFPNIVEPWTGYFYHRLKDDSPDVRFTALLVISHLITNEMVKVKSQMSDVALCIVDPELKIMRQAYYLFYELSSKGNALYNVMPDIISRLSHPDHRTSQENFQIILKMLMNLIGKDRQLEALVEKLCHRLRGASDERHCTDLSYCLTLVPYTDRTIQKLVDNIACFAEKLNYPKLHKHFTNIIIACKKQVKMTKMVEIAEELEAKIDIILTKGVDNLDADFLKPPKTPMKTPKTPRISKSS</sequence>
<evidence type="ECO:0000256" key="5">
    <source>
        <dbReference type="ARBA" id="ARBA00022618"/>
    </source>
</evidence>